<dbReference type="OrthoDB" id="47007at2759"/>
<reference evidence="8" key="1">
    <citation type="journal article" date="2014" name="BMC Genomics">
        <title>The genome sequence of the biocontrol fungus Metarhizium anisopliae and comparative genomics of Metarhizium species.</title>
        <authorList>
            <person name="Pattemore J.A."/>
            <person name="Hane J.K."/>
            <person name="Williams A.H."/>
            <person name="Wilson B.A."/>
            <person name="Stodart B.J."/>
            <person name="Ash G.J."/>
        </authorList>
    </citation>
    <scope>NUCLEOTIDE SEQUENCE [LARGE SCALE GENOMIC DNA]</scope>
    <source>
        <strain evidence="8">BRIP 53293</strain>
    </source>
</reference>
<keyword evidence="1" id="KW-0479">Metal-binding</keyword>
<dbReference type="GO" id="GO:0000981">
    <property type="term" value="F:DNA-binding transcription factor activity, RNA polymerase II-specific"/>
    <property type="evidence" value="ECO:0007669"/>
    <property type="project" value="InterPro"/>
</dbReference>
<feature type="domain" description="Zn(2)-C6 fungal-type" evidence="6">
    <location>
        <begin position="17"/>
        <end position="48"/>
    </location>
</feature>
<dbReference type="SMART" id="SM00906">
    <property type="entry name" value="Fungal_trans"/>
    <property type="match status" value="1"/>
</dbReference>
<evidence type="ECO:0000259" key="6">
    <source>
        <dbReference type="PROSITE" id="PS50048"/>
    </source>
</evidence>
<accession>A0A0D9P8P6</accession>
<evidence type="ECO:0000256" key="1">
    <source>
        <dbReference type="ARBA" id="ARBA00022723"/>
    </source>
</evidence>
<dbReference type="PANTHER" id="PTHR47424">
    <property type="entry name" value="REGULATORY PROTEIN GAL4"/>
    <property type="match status" value="1"/>
</dbReference>
<dbReference type="SUPFAM" id="SSF57701">
    <property type="entry name" value="Zn2/Cys6 DNA-binding domain"/>
    <property type="match status" value="1"/>
</dbReference>
<dbReference type="Pfam" id="PF00172">
    <property type="entry name" value="Zn_clus"/>
    <property type="match status" value="1"/>
</dbReference>
<organism evidence="7 8">
    <name type="scientific">Metarhizium anisopliae BRIP 53293</name>
    <dbReference type="NCBI Taxonomy" id="1291518"/>
    <lineage>
        <taxon>Eukaryota</taxon>
        <taxon>Fungi</taxon>
        <taxon>Dikarya</taxon>
        <taxon>Ascomycota</taxon>
        <taxon>Pezizomycotina</taxon>
        <taxon>Sordariomycetes</taxon>
        <taxon>Hypocreomycetidae</taxon>
        <taxon>Hypocreales</taxon>
        <taxon>Clavicipitaceae</taxon>
        <taxon>Metarhizium</taxon>
    </lineage>
</organism>
<evidence type="ECO:0000256" key="4">
    <source>
        <dbReference type="ARBA" id="ARBA00023242"/>
    </source>
</evidence>
<evidence type="ECO:0000256" key="3">
    <source>
        <dbReference type="ARBA" id="ARBA00023163"/>
    </source>
</evidence>
<dbReference type="InterPro" id="IPR051127">
    <property type="entry name" value="Fungal_SecMet_Regulators"/>
</dbReference>
<dbReference type="Gene3D" id="4.10.240.10">
    <property type="entry name" value="Zn(2)-C6 fungal-type DNA-binding domain"/>
    <property type="match status" value="1"/>
</dbReference>
<dbReference type="GO" id="GO:0000435">
    <property type="term" value="P:positive regulation of transcription from RNA polymerase II promoter by galactose"/>
    <property type="evidence" value="ECO:0007669"/>
    <property type="project" value="TreeGrafter"/>
</dbReference>
<feature type="region of interest" description="Disordered" evidence="5">
    <location>
        <begin position="193"/>
        <end position="220"/>
    </location>
</feature>
<keyword evidence="2" id="KW-0805">Transcription regulation</keyword>
<name>A0A0D9P8P6_METAN</name>
<dbReference type="GO" id="GO:0005634">
    <property type="term" value="C:nucleus"/>
    <property type="evidence" value="ECO:0007669"/>
    <property type="project" value="TreeGrafter"/>
</dbReference>
<evidence type="ECO:0000256" key="2">
    <source>
        <dbReference type="ARBA" id="ARBA00023015"/>
    </source>
</evidence>
<dbReference type="GO" id="GO:0000978">
    <property type="term" value="F:RNA polymerase II cis-regulatory region sequence-specific DNA binding"/>
    <property type="evidence" value="ECO:0007669"/>
    <property type="project" value="TreeGrafter"/>
</dbReference>
<dbReference type="AlphaFoldDB" id="A0A0D9P8P6"/>
<dbReference type="EMBL" id="KE384727">
    <property type="protein sequence ID" value="KJK81185.1"/>
    <property type="molecule type" value="Genomic_DNA"/>
</dbReference>
<dbReference type="GO" id="GO:0008270">
    <property type="term" value="F:zinc ion binding"/>
    <property type="evidence" value="ECO:0007669"/>
    <property type="project" value="InterPro"/>
</dbReference>
<dbReference type="InterPro" id="IPR007219">
    <property type="entry name" value="XnlR_reg_dom"/>
</dbReference>
<feature type="compositionally biased region" description="Basic and acidic residues" evidence="5">
    <location>
        <begin position="137"/>
        <end position="146"/>
    </location>
</feature>
<sequence>MPRPKVLPSQRRRAAEACNFCRDAKKKCSGTAPCSYCLRRGVGSQCIITLRPRGSRNQAVSDGPGLPLPCDTQTHRVGLEAQSGMLDLETGGPGCTPSAQLPILNVDGKGRRKGPDTSSFRPLSPSDSRPSLEGPESPERQRHRVSDASSVSGNPHSRMLFNLRGERLYIGGAASLSFLQLVRSIVADQIGPSQFSHNEKSDTMLEKESPSSMRNLPPSTLPELDVETKLLYSQCYRAVTEGFIDIFAPTEIEEYFMLADDSSFSPQKRAALGMVISIGAQCKSAASARDIGQGYFRQAQSQAFQGLLEDPDIDVVRSFLLMAFYLLGECRRNAAFMYLGIATRAAVALGLHSQESYQDLNDLEDNKRIRIWLSLRIVDMLVNAILGRPEATAGLSSDISTILEHASETEHTDEMARLIASHQIVSIINGIVDILYERKEISTSVVENLLNEIESWSQSLPSCLRSPAKGGTLSGSSYTKGAIGSVHVSCLYYFAVTLVTRPILISTLTAPPSSGGLVQSQLASACLDAAVYLIQTCMDARKVDILYGNMCIMKALVFAAGLVLGFEIFAKRSIEFDIEAAFAGARDILNFLATQSPQAGHYYEILTLLSNAISKQRQNVASTGRSRYVSKIFTLQGAKEPVSDSPRDDQGRLTPLAGGLIPPFAENAGNWLSDNRTPADPGQEVFLGWDSLDISQWDNFPFVP</sequence>
<evidence type="ECO:0000256" key="5">
    <source>
        <dbReference type="SAM" id="MobiDB-lite"/>
    </source>
</evidence>
<feature type="compositionally biased region" description="Basic and acidic residues" evidence="5">
    <location>
        <begin position="197"/>
        <end position="209"/>
    </location>
</feature>
<keyword evidence="8" id="KW-1185">Reference proteome</keyword>
<dbReference type="PANTHER" id="PTHR47424:SF9">
    <property type="entry name" value="TAH-2"/>
    <property type="match status" value="1"/>
</dbReference>
<gene>
    <name evidence="7" type="ORF">H634G_03719</name>
</gene>
<proteinExistence type="predicted"/>
<dbReference type="Proteomes" id="UP000054544">
    <property type="component" value="Unassembled WGS sequence"/>
</dbReference>
<dbReference type="CDD" id="cd00067">
    <property type="entry name" value="GAL4"/>
    <property type="match status" value="1"/>
</dbReference>
<dbReference type="SMART" id="SM00066">
    <property type="entry name" value="GAL4"/>
    <property type="match status" value="1"/>
</dbReference>
<dbReference type="PROSITE" id="PS50048">
    <property type="entry name" value="ZN2_CY6_FUNGAL_2"/>
    <property type="match status" value="1"/>
</dbReference>
<dbReference type="PROSITE" id="PS00463">
    <property type="entry name" value="ZN2_CY6_FUNGAL_1"/>
    <property type="match status" value="1"/>
</dbReference>
<evidence type="ECO:0000313" key="7">
    <source>
        <dbReference type="EMBL" id="KJK81185.1"/>
    </source>
</evidence>
<protein>
    <recommendedName>
        <fullName evidence="6">Zn(2)-C6 fungal-type domain-containing protein</fullName>
    </recommendedName>
</protein>
<dbReference type="InterPro" id="IPR036864">
    <property type="entry name" value="Zn2-C6_fun-type_DNA-bd_sf"/>
</dbReference>
<keyword evidence="4" id="KW-0539">Nucleus</keyword>
<keyword evidence="3" id="KW-0804">Transcription</keyword>
<evidence type="ECO:0000313" key="8">
    <source>
        <dbReference type="Proteomes" id="UP000054544"/>
    </source>
</evidence>
<dbReference type="InterPro" id="IPR001138">
    <property type="entry name" value="Zn2Cys6_DnaBD"/>
</dbReference>
<dbReference type="STRING" id="1291518.A0A0D9P8P6"/>
<feature type="region of interest" description="Disordered" evidence="5">
    <location>
        <begin position="88"/>
        <end position="156"/>
    </location>
</feature>
<dbReference type="Pfam" id="PF04082">
    <property type="entry name" value="Fungal_trans"/>
    <property type="match status" value="1"/>
</dbReference>
<dbReference type="GO" id="GO:0006351">
    <property type="term" value="P:DNA-templated transcription"/>
    <property type="evidence" value="ECO:0007669"/>
    <property type="project" value="InterPro"/>
</dbReference>
<feature type="compositionally biased region" description="Low complexity" evidence="5">
    <location>
        <begin position="118"/>
        <end position="132"/>
    </location>
</feature>
<dbReference type="CDD" id="cd12148">
    <property type="entry name" value="fungal_TF_MHR"/>
    <property type="match status" value="1"/>
</dbReference>